<dbReference type="PANTHER" id="PTHR13903">
    <property type="entry name" value="PIRIN-RELATED"/>
    <property type="match status" value="1"/>
</dbReference>
<dbReference type="Pfam" id="PF02678">
    <property type="entry name" value="Pirin"/>
    <property type="match status" value="1"/>
</dbReference>
<dbReference type="InterPro" id="IPR003829">
    <property type="entry name" value="Pirin_N_dom"/>
</dbReference>
<protein>
    <recommendedName>
        <fullName evidence="9">Pirin family protein</fullName>
    </recommendedName>
</protein>
<feature type="binding site" evidence="2">
    <location>
        <position position="96"/>
    </location>
    <ligand>
        <name>Fe cation</name>
        <dbReference type="ChEBI" id="CHEBI:24875"/>
    </ligand>
</feature>
<accession>M0QCD9</accession>
<feature type="domain" description="Pirin N-terminal" evidence="5">
    <location>
        <begin position="57"/>
        <end position="156"/>
    </location>
</feature>
<evidence type="ECO:0000259" key="5">
    <source>
        <dbReference type="Pfam" id="PF02678"/>
    </source>
</evidence>
<comment type="cofactor">
    <cofactor evidence="2">
        <name>Fe cation</name>
        <dbReference type="ChEBI" id="CHEBI:24875"/>
    </cofactor>
    <text evidence="2">Binds 1 Fe cation per subunit.</text>
</comment>
<dbReference type="GO" id="GO:0046872">
    <property type="term" value="F:metal ion binding"/>
    <property type="evidence" value="ECO:0007669"/>
    <property type="project" value="UniProtKB-KW"/>
</dbReference>
<evidence type="ECO:0008006" key="9">
    <source>
        <dbReference type="Google" id="ProtNLM"/>
    </source>
</evidence>
<dbReference type="EMBL" id="BANX01000001">
    <property type="protein sequence ID" value="GAC66283.1"/>
    <property type="molecule type" value="Genomic_DNA"/>
</dbReference>
<comment type="caution">
    <text evidence="7">The sequence shown here is derived from an EMBL/GenBank/DDBJ whole genome shotgun (WGS) entry which is preliminary data.</text>
</comment>
<keyword evidence="2" id="KW-0479">Metal-binding</keyword>
<comment type="similarity">
    <text evidence="1 3">Belongs to the pirin family.</text>
</comment>
<dbReference type="Gene3D" id="2.60.120.10">
    <property type="entry name" value="Jelly Rolls"/>
    <property type="match status" value="2"/>
</dbReference>
<evidence type="ECO:0000256" key="2">
    <source>
        <dbReference type="PIRSR" id="PIRSR006232-1"/>
    </source>
</evidence>
<evidence type="ECO:0000313" key="8">
    <source>
        <dbReference type="Proteomes" id="UP000011666"/>
    </source>
</evidence>
<dbReference type="RefSeq" id="WP_007616343.1">
    <property type="nucleotide sequence ID" value="NZ_BANX01000001.1"/>
</dbReference>
<dbReference type="InterPro" id="IPR011051">
    <property type="entry name" value="RmlC_Cupin_sf"/>
</dbReference>
<dbReference type="AlphaFoldDB" id="M0QCD9"/>
<evidence type="ECO:0000256" key="3">
    <source>
        <dbReference type="RuleBase" id="RU003457"/>
    </source>
</evidence>
<dbReference type="InterPro" id="IPR014710">
    <property type="entry name" value="RmlC-like_jellyroll"/>
</dbReference>
<dbReference type="CDD" id="cd02909">
    <property type="entry name" value="cupin_pirin_N"/>
    <property type="match status" value="1"/>
</dbReference>
<name>M0QCD9_9ACTN</name>
<proteinExistence type="inferred from homology"/>
<dbReference type="CDD" id="cd02247">
    <property type="entry name" value="cupin_pirin_C"/>
    <property type="match status" value="1"/>
</dbReference>
<organism evidence="7 8">
    <name type="scientific">Gordonia soli NBRC 108243</name>
    <dbReference type="NCBI Taxonomy" id="1223545"/>
    <lineage>
        <taxon>Bacteria</taxon>
        <taxon>Bacillati</taxon>
        <taxon>Actinomycetota</taxon>
        <taxon>Actinomycetes</taxon>
        <taxon>Mycobacteriales</taxon>
        <taxon>Gordoniaceae</taxon>
        <taxon>Gordonia</taxon>
    </lineage>
</organism>
<dbReference type="Proteomes" id="UP000011666">
    <property type="component" value="Unassembled WGS sequence"/>
</dbReference>
<sequence length="346" mass="37618">MSNVETDPAEIECGSRATHATGGDPGDDRSDGEHARLHVEVLTARDVPLGGPRAMTVHRTLPQRRRSLIGAWCFADHYGPDDVSTTGGMDVAPHPHTGLQTVSWLFSGEIEHRDTIGNHAMVRPGEVNLMTAGHGIAHTEVSTPETTELHGVQLWVALPATAADTERAFHHHVPRVVESPGVATRVFLGELVGERSPVPTFTPLLGAELTLDPGADIELAVDPSFEHGVLVDTGTVRIADSDVDALQRTELGYVGVGASTLSLRNVGDVTARVILLGGPPFDEEIIMWWNFVGRSHEEIVRFRTEWMDHSDRFGQVRGYTGRIQHLPAPILPGTRLRARQNRPGHV</sequence>
<feature type="binding site" evidence="2">
    <location>
        <position position="138"/>
    </location>
    <ligand>
        <name>Fe cation</name>
        <dbReference type="ChEBI" id="CHEBI:24875"/>
    </ligand>
</feature>
<dbReference type="InterPro" id="IPR008778">
    <property type="entry name" value="Pirin_C_dom"/>
</dbReference>
<dbReference type="InterPro" id="IPR012093">
    <property type="entry name" value="Pirin"/>
</dbReference>
<dbReference type="PIRSF" id="PIRSF006232">
    <property type="entry name" value="Pirin"/>
    <property type="match status" value="1"/>
</dbReference>
<gene>
    <name evidence="7" type="ORF">GS4_01_00850</name>
</gene>
<dbReference type="STRING" id="1223545.GS4_01_00850"/>
<feature type="binding site" evidence="2">
    <location>
        <position position="94"/>
    </location>
    <ligand>
        <name>Fe cation</name>
        <dbReference type="ChEBI" id="CHEBI:24875"/>
    </ligand>
</feature>
<evidence type="ECO:0000313" key="7">
    <source>
        <dbReference type="EMBL" id="GAC66283.1"/>
    </source>
</evidence>
<keyword evidence="8" id="KW-1185">Reference proteome</keyword>
<reference evidence="7 8" key="1">
    <citation type="submission" date="2013-01" db="EMBL/GenBank/DDBJ databases">
        <title>Whole genome shotgun sequence of Gordonia soli NBRC 108243.</title>
        <authorList>
            <person name="Isaki-Nakamura S."/>
            <person name="Hosoyama A."/>
            <person name="Tsuchikane K."/>
            <person name="Ando Y."/>
            <person name="Baba S."/>
            <person name="Ohji S."/>
            <person name="Hamada M."/>
            <person name="Tamura T."/>
            <person name="Yamazoe A."/>
            <person name="Yamazaki S."/>
            <person name="Fujita N."/>
        </authorList>
    </citation>
    <scope>NUCLEOTIDE SEQUENCE [LARGE SCALE GENOMIC DNA]</scope>
    <source>
        <strain evidence="7 8">NBRC 108243</strain>
    </source>
</reference>
<dbReference type="SUPFAM" id="SSF51182">
    <property type="entry name" value="RmlC-like cupins"/>
    <property type="match status" value="1"/>
</dbReference>
<dbReference type="OrthoDB" id="321327at2"/>
<evidence type="ECO:0000256" key="4">
    <source>
        <dbReference type="SAM" id="MobiDB-lite"/>
    </source>
</evidence>
<feature type="binding site" evidence="2">
    <location>
        <position position="140"/>
    </location>
    <ligand>
        <name>Fe cation</name>
        <dbReference type="ChEBI" id="CHEBI:24875"/>
    </ligand>
</feature>
<dbReference type="PANTHER" id="PTHR13903:SF8">
    <property type="entry name" value="PIRIN"/>
    <property type="match status" value="1"/>
</dbReference>
<dbReference type="eggNOG" id="COG1741">
    <property type="taxonomic scope" value="Bacteria"/>
</dbReference>
<keyword evidence="2" id="KW-0408">Iron</keyword>
<evidence type="ECO:0000256" key="1">
    <source>
        <dbReference type="ARBA" id="ARBA00008416"/>
    </source>
</evidence>
<feature type="region of interest" description="Disordered" evidence="4">
    <location>
        <begin position="1"/>
        <end position="32"/>
    </location>
</feature>
<evidence type="ECO:0000259" key="6">
    <source>
        <dbReference type="Pfam" id="PF05726"/>
    </source>
</evidence>
<feature type="domain" description="Pirin C-terminal" evidence="6">
    <location>
        <begin position="207"/>
        <end position="308"/>
    </location>
</feature>
<dbReference type="Pfam" id="PF05726">
    <property type="entry name" value="Pirin_C"/>
    <property type="match status" value="1"/>
</dbReference>